<name>A0A7Y0AWW6_9HYPH</name>
<evidence type="ECO:0000256" key="5">
    <source>
        <dbReference type="ARBA" id="ARBA00022989"/>
    </source>
</evidence>
<dbReference type="InterPro" id="IPR050321">
    <property type="entry name" value="Glycosyltr_2/OpgH_subfam"/>
</dbReference>
<comment type="caution">
    <text evidence="10">The sequence shown here is derived from an EMBL/GenBank/DDBJ whole genome shotgun (WGS) entry which is preliminary data.</text>
</comment>
<keyword evidence="6 8" id="KW-0472">Membrane</keyword>
<feature type="transmembrane region" description="Helical" evidence="8">
    <location>
        <begin position="178"/>
        <end position="198"/>
    </location>
</feature>
<evidence type="ECO:0000313" key="10">
    <source>
        <dbReference type="EMBL" id="NML74977.1"/>
    </source>
</evidence>
<evidence type="ECO:0000256" key="6">
    <source>
        <dbReference type="ARBA" id="ARBA00023136"/>
    </source>
</evidence>
<evidence type="ECO:0000256" key="4">
    <source>
        <dbReference type="ARBA" id="ARBA00022692"/>
    </source>
</evidence>
<keyword evidence="2" id="KW-0328">Glycosyltransferase</keyword>
<evidence type="ECO:0000256" key="8">
    <source>
        <dbReference type="SAM" id="Phobius"/>
    </source>
</evidence>
<keyword evidence="3 10" id="KW-0808">Transferase</keyword>
<keyword evidence="5 8" id="KW-1133">Transmembrane helix</keyword>
<feature type="region of interest" description="Disordered" evidence="7">
    <location>
        <begin position="617"/>
        <end position="643"/>
    </location>
</feature>
<dbReference type="GO" id="GO:0016757">
    <property type="term" value="F:glycosyltransferase activity"/>
    <property type="evidence" value="ECO:0007669"/>
    <property type="project" value="UniProtKB-KW"/>
</dbReference>
<feature type="transmembrane region" description="Helical" evidence="8">
    <location>
        <begin position="204"/>
        <end position="225"/>
    </location>
</feature>
<evidence type="ECO:0000256" key="2">
    <source>
        <dbReference type="ARBA" id="ARBA00022676"/>
    </source>
</evidence>
<keyword evidence="4 8" id="KW-0812">Transmembrane</keyword>
<gene>
    <name evidence="10" type="ORF">HHL25_12655</name>
</gene>
<feature type="domain" description="Glycosyltransferase 2-like" evidence="9">
    <location>
        <begin position="333"/>
        <end position="526"/>
    </location>
</feature>
<keyword evidence="11" id="KW-1185">Reference proteome</keyword>
<dbReference type="InterPro" id="IPR029044">
    <property type="entry name" value="Nucleotide-diphossugar_trans"/>
</dbReference>
<evidence type="ECO:0000259" key="9">
    <source>
        <dbReference type="Pfam" id="PF13632"/>
    </source>
</evidence>
<reference evidence="10 11" key="1">
    <citation type="submission" date="2020-04" db="EMBL/GenBank/DDBJ databases">
        <title>Rhizobium sp. S-51 isolated from soil.</title>
        <authorList>
            <person name="Dahal R.H."/>
        </authorList>
    </citation>
    <scope>NUCLEOTIDE SEQUENCE [LARGE SCALE GENOMIC DNA]</scope>
    <source>
        <strain evidence="10 11">S-51</strain>
    </source>
</reference>
<proteinExistence type="predicted"/>
<dbReference type="EMBL" id="JABBGK010000002">
    <property type="protein sequence ID" value="NML74977.1"/>
    <property type="molecule type" value="Genomic_DNA"/>
</dbReference>
<dbReference type="SUPFAM" id="SSF53448">
    <property type="entry name" value="Nucleotide-diphospho-sugar transferases"/>
    <property type="match status" value="1"/>
</dbReference>
<dbReference type="GO" id="GO:0016020">
    <property type="term" value="C:membrane"/>
    <property type="evidence" value="ECO:0007669"/>
    <property type="project" value="UniProtKB-SubCell"/>
</dbReference>
<dbReference type="Gene3D" id="3.90.550.10">
    <property type="entry name" value="Spore Coat Polysaccharide Biosynthesis Protein SpsA, Chain A"/>
    <property type="match status" value="1"/>
</dbReference>
<organism evidence="10 11">
    <name type="scientific">Rhizobium terricola</name>
    <dbReference type="NCBI Taxonomy" id="2728849"/>
    <lineage>
        <taxon>Bacteria</taxon>
        <taxon>Pseudomonadati</taxon>
        <taxon>Pseudomonadota</taxon>
        <taxon>Alphaproteobacteria</taxon>
        <taxon>Hyphomicrobiales</taxon>
        <taxon>Rhizobiaceae</taxon>
        <taxon>Rhizobium/Agrobacterium group</taxon>
        <taxon>Rhizobium</taxon>
    </lineage>
</organism>
<sequence>MKAGRAAIPRSLRDEALVLKSLGLAKPLIARMGARALLNGTSIEQELLADGSIEEAAYYEALARRVGLTFLKAIPEEQVFDYRHLDAQLTRPTSIRVHAPGQPQITVIAPEAGHIGQLIERLERMPGLRRSLAIAPLSLIRDAVWKVGAERRVRATVGALFEDQPQHSARLVVTGRQGFWGGILLSAGVALLLGSPFVSAVALHLALSLLYCASLTIRLGALLHGNRKRRRRRRRLPVPMATEAELPVYTVMVALYREAGIVRQLVDALQRLDWPRTRLDIMLVCEADDSETLDALRALKLGRQFSIVEVPPMQPRTKPKALSYALNGARGDYVVIYDAEDRPDPGQLREACERFRRVRPDVACLQAPLVITNARESWISGLFSLEYAALFRRLLPILARYRLPLPLGGTSNHFRIGALRHVGAWDPYNVTEDADLGIRLHRCGYRSATIDKPTFEDAPVTASVWIGQRTRWYKGWLQTWLVVMRRPRRAVADMGLGSFVTFQLLVGGMLISALAHPLIVVFLTSSAFAMLNPPSAAMDPLARLLFAIDLFNVFGTYAVVIALGANALTSAEKKALGRRWLAVPLYWMMTSFSAWRAVVELRARPFFWEKTPHTPRAELTAAQHSSTSGTRPDHGTAPPGIPT</sequence>
<feature type="transmembrane region" description="Helical" evidence="8">
    <location>
        <begin position="544"/>
        <end position="568"/>
    </location>
</feature>
<dbReference type="PANTHER" id="PTHR43867">
    <property type="entry name" value="CELLULOSE SYNTHASE CATALYTIC SUBUNIT A [UDP-FORMING]"/>
    <property type="match status" value="1"/>
</dbReference>
<dbReference type="Pfam" id="PF13632">
    <property type="entry name" value="Glyco_trans_2_3"/>
    <property type="match status" value="1"/>
</dbReference>
<evidence type="ECO:0000256" key="3">
    <source>
        <dbReference type="ARBA" id="ARBA00022679"/>
    </source>
</evidence>
<feature type="transmembrane region" description="Helical" evidence="8">
    <location>
        <begin position="494"/>
        <end position="524"/>
    </location>
</feature>
<dbReference type="AlphaFoldDB" id="A0A7Y0AWW6"/>
<evidence type="ECO:0000256" key="1">
    <source>
        <dbReference type="ARBA" id="ARBA00004141"/>
    </source>
</evidence>
<feature type="transmembrane region" description="Helical" evidence="8">
    <location>
        <begin position="580"/>
        <end position="598"/>
    </location>
</feature>
<dbReference type="RefSeq" id="WP_169591054.1">
    <property type="nucleotide sequence ID" value="NZ_JABBGK010000002.1"/>
</dbReference>
<dbReference type="Proteomes" id="UP000541470">
    <property type="component" value="Unassembled WGS sequence"/>
</dbReference>
<comment type="subcellular location">
    <subcellularLocation>
        <location evidence="1">Membrane</location>
        <topology evidence="1">Multi-pass membrane protein</topology>
    </subcellularLocation>
</comment>
<accession>A0A7Y0AWW6</accession>
<dbReference type="CDD" id="cd06427">
    <property type="entry name" value="CESA_like_2"/>
    <property type="match status" value="1"/>
</dbReference>
<evidence type="ECO:0000256" key="7">
    <source>
        <dbReference type="SAM" id="MobiDB-lite"/>
    </source>
</evidence>
<dbReference type="InterPro" id="IPR001173">
    <property type="entry name" value="Glyco_trans_2-like"/>
</dbReference>
<evidence type="ECO:0000313" key="11">
    <source>
        <dbReference type="Proteomes" id="UP000541470"/>
    </source>
</evidence>
<protein>
    <submittedName>
        <fullName evidence="10">Glycosyltransferase</fullName>
    </submittedName>
</protein>
<dbReference type="PANTHER" id="PTHR43867:SF2">
    <property type="entry name" value="CELLULOSE SYNTHASE CATALYTIC SUBUNIT A [UDP-FORMING]"/>
    <property type="match status" value="1"/>
</dbReference>